<feature type="transmembrane region" description="Helical" evidence="1">
    <location>
        <begin position="84"/>
        <end position="105"/>
    </location>
</feature>
<evidence type="ECO:0000256" key="1">
    <source>
        <dbReference type="SAM" id="Phobius"/>
    </source>
</evidence>
<reference evidence="2 3" key="1">
    <citation type="submission" date="2022-06" db="EMBL/GenBank/DDBJ databases">
        <title>Pseudarthrobacter sp. strain RMG13 Genome sequencing and assembly.</title>
        <authorList>
            <person name="Kim I."/>
        </authorList>
    </citation>
    <scope>NUCLEOTIDE SEQUENCE [LARGE SCALE GENOMIC DNA]</scope>
    <source>
        <strain evidence="2 3">RMG13</strain>
    </source>
</reference>
<dbReference type="Proteomes" id="UP001524318">
    <property type="component" value="Unassembled WGS sequence"/>
</dbReference>
<dbReference type="EMBL" id="JANCLV010000009">
    <property type="protein sequence ID" value="MCP9000831.1"/>
    <property type="molecule type" value="Genomic_DNA"/>
</dbReference>
<keyword evidence="3" id="KW-1185">Reference proteome</keyword>
<dbReference type="RefSeq" id="WP_254751152.1">
    <property type="nucleotide sequence ID" value="NZ_JANCLV010000009.1"/>
</dbReference>
<gene>
    <name evidence="2" type="ORF">NFC73_14015</name>
</gene>
<protein>
    <submittedName>
        <fullName evidence="2">Uncharacterized protein</fullName>
    </submittedName>
</protein>
<feature type="transmembrane region" description="Helical" evidence="1">
    <location>
        <begin position="52"/>
        <end position="78"/>
    </location>
</feature>
<comment type="caution">
    <text evidence="2">The sequence shown here is derived from an EMBL/GenBank/DDBJ whole genome shotgun (WGS) entry which is preliminary data.</text>
</comment>
<evidence type="ECO:0000313" key="2">
    <source>
        <dbReference type="EMBL" id="MCP9000831.1"/>
    </source>
</evidence>
<keyword evidence="1" id="KW-1133">Transmembrane helix</keyword>
<evidence type="ECO:0000313" key="3">
    <source>
        <dbReference type="Proteomes" id="UP001524318"/>
    </source>
</evidence>
<keyword evidence="1" id="KW-0812">Transmembrane</keyword>
<keyword evidence="1" id="KW-0472">Membrane</keyword>
<sequence>MSKNKDLKLPYVPRVMNYGYAFGSRTVYAYTEEEWGLGAGDGGGDHNTIRSFYFSLFMMILFAPVTLGCLVLAVITVFELPVMTLVMLFFGALFGFAVLQCYFNLQQELRGRKARKLRGLPKPWLAAGDDEAYEWFLKHPSPHIPMTLEYFPDCWILRKQATT</sequence>
<name>A0ABT1LS63_9MICC</name>
<accession>A0ABT1LS63</accession>
<proteinExistence type="predicted"/>
<organism evidence="2 3">
    <name type="scientific">Pseudarthrobacter humi</name>
    <dbReference type="NCBI Taxonomy" id="2952523"/>
    <lineage>
        <taxon>Bacteria</taxon>
        <taxon>Bacillati</taxon>
        <taxon>Actinomycetota</taxon>
        <taxon>Actinomycetes</taxon>
        <taxon>Micrococcales</taxon>
        <taxon>Micrococcaceae</taxon>
        <taxon>Pseudarthrobacter</taxon>
    </lineage>
</organism>